<dbReference type="GO" id="GO:0005634">
    <property type="term" value="C:nucleus"/>
    <property type="evidence" value="ECO:0007669"/>
    <property type="project" value="UniProtKB-SubCell"/>
</dbReference>
<dbReference type="GO" id="GO:0003677">
    <property type="term" value="F:DNA binding"/>
    <property type="evidence" value="ECO:0007669"/>
    <property type="project" value="InterPro"/>
</dbReference>
<evidence type="ECO:0000313" key="3">
    <source>
        <dbReference type="EMBL" id="MPC47821.1"/>
    </source>
</evidence>
<accession>A0A5B7FKC6</accession>
<protein>
    <recommendedName>
        <fullName evidence="2">HTH psq-type domain-containing protein</fullName>
    </recommendedName>
</protein>
<evidence type="ECO:0000313" key="4">
    <source>
        <dbReference type="Proteomes" id="UP000324222"/>
    </source>
</evidence>
<comment type="caution">
    <text evidence="3">The sequence shown here is derived from an EMBL/GenBank/DDBJ whole genome shotgun (WGS) entry which is preliminary data.</text>
</comment>
<gene>
    <name evidence="3" type="ORF">E2C01_041579</name>
</gene>
<comment type="subcellular location">
    <subcellularLocation>
        <location evidence="1">Nucleus</location>
    </subcellularLocation>
</comment>
<proteinExistence type="predicted"/>
<evidence type="ECO:0000259" key="2">
    <source>
        <dbReference type="Pfam" id="PF04218"/>
    </source>
</evidence>
<keyword evidence="4" id="KW-1185">Reference proteome</keyword>
<dbReference type="InterPro" id="IPR009057">
    <property type="entry name" value="Homeodomain-like_sf"/>
</dbReference>
<dbReference type="InterPro" id="IPR007889">
    <property type="entry name" value="HTH_Psq"/>
</dbReference>
<reference evidence="3 4" key="1">
    <citation type="submission" date="2019-05" db="EMBL/GenBank/DDBJ databases">
        <title>Another draft genome of Portunus trituberculatus and its Hox gene families provides insights of decapod evolution.</title>
        <authorList>
            <person name="Jeong J.-H."/>
            <person name="Song I."/>
            <person name="Kim S."/>
            <person name="Choi T."/>
            <person name="Kim D."/>
            <person name="Ryu S."/>
            <person name="Kim W."/>
        </authorList>
    </citation>
    <scope>NUCLEOTIDE SEQUENCE [LARGE SCALE GENOMIC DNA]</scope>
    <source>
        <tissue evidence="3">Muscle</tissue>
    </source>
</reference>
<sequence>MVLVIITPVSIYGKKNSEIRYPLVFCLHRTRSSLTMEVNLGILKRKEPGEGMSAISQNLGLAQSTVWTVLKNNEAIKKKLGRMQWICRANC</sequence>
<organism evidence="3 4">
    <name type="scientific">Portunus trituberculatus</name>
    <name type="common">Swimming crab</name>
    <name type="synonym">Neptunus trituberculatus</name>
    <dbReference type="NCBI Taxonomy" id="210409"/>
    <lineage>
        <taxon>Eukaryota</taxon>
        <taxon>Metazoa</taxon>
        <taxon>Ecdysozoa</taxon>
        <taxon>Arthropoda</taxon>
        <taxon>Crustacea</taxon>
        <taxon>Multicrustacea</taxon>
        <taxon>Malacostraca</taxon>
        <taxon>Eumalacostraca</taxon>
        <taxon>Eucarida</taxon>
        <taxon>Decapoda</taxon>
        <taxon>Pleocyemata</taxon>
        <taxon>Brachyura</taxon>
        <taxon>Eubrachyura</taxon>
        <taxon>Portunoidea</taxon>
        <taxon>Portunidae</taxon>
        <taxon>Portuninae</taxon>
        <taxon>Portunus</taxon>
    </lineage>
</organism>
<dbReference type="SUPFAM" id="SSF46689">
    <property type="entry name" value="Homeodomain-like"/>
    <property type="match status" value="1"/>
</dbReference>
<dbReference type="AlphaFoldDB" id="A0A5B7FKC6"/>
<dbReference type="EMBL" id="VSRR010007937">
    <property type="protein sequence ID" value="MPC47821.1"/>
    <property type="molecule type" value="Genomic_DNA"/>
</dbReference>
<dbReference type="Proteomes" id="UP000324222">
    <property type="component" value="Unassembled WGS sequence"/>
</dbReference>
<feature type="domain" description="HTH psq-type" evidence="2">
    <location>
        <begin position="29"/>
        <end position="79"/>
    </location>
</feature>
<evidence type="ECO:0000256" key="1">
    <source>
        <dbReference type="ARBA" id="ARBA00004123"/>
    </source>
</evidence>
<dbReference type="Pfam" id="PF04218">
    <property type="entry name" value="CENP-B_N"/>
    <property type="match status" value="1"/>
</dbReference>
<name>A0A5B7FKC6_PORTR</name>